<reference evidence="2 5" key="2">
    <citation type="submission" date="2023-02" db="EMBL/GenBank/DDBJ databases">
        <title>Antimicrobial susceptibility testing and tentative epidemiological cut-off values for Lactobacillaceae family species intended for ingestion.</title>
        <authorList>
            <person name="Noehr-Meldgaard K."/>
            <person name="Struve C."/>
            <person name="Ingmer H."/>
            <person name="Koza A."/>
            <person name="Al-Nakeeb K."/>
            <person name="Agersoe Y."/>
        </authorList>
    </citation>
    <scope>NUCLEOTIDE SEQUENCE [LARGE SCALE GENOMIC DNA]</scope>
    <source>
        <strain evidence="2 5">DSM 20193</strain>
    </source>
</reference>
<evidence type="ECO:0000313" key="4">
    <source>
        <dbReference type="Proteomes" id="UP000321296"/>
    </source>
</evidence>
<evidence type="ECO:0000313" key="2">
    <source>
        <dbReference type="EMBL" id="MDG9732717.1"/>
    </source>
</evidence>
<feature type="transmembrane region" description="Helical" evidence="1">
    <location>
        <begin position="54"/>
        <end position="70"/>
    </location>
</feature>
<keyword evidence="1" id="KW-1133">Transmembrane helix</keyword>
<keyword evidence="5" id="KW-1185">Reference proteome</keyword>
<reference evidence="3 4" key="1">
    <citation type="submission" date="2019-06" db="EMBL/GenBank/DDBJ databases">
        <title>Genome analyses of bacteria isolated from kimchi.</title>
        <authorList>
            <person name="Lee S."/>
            <person name="Ahn S."/>
            <person name="Roh S."/>
        </authorList>
    </citation>
    <scope>NUCLEOTIDE SEQUENCE [LARGE SCALE GENOMIC DNA]</scope>
    <source>
        <strain evidence="3 4">CBA3630</strain>
    </source>
</reference>
<dbReference type="KEGG" id="lpse:FGL85_05110"/>
<sequence>MHLGLTIGTLIITVYFIKKQFEFEKVSKVRYYMIPAFGAFQFVTNVSIKNAFDATLLVIVFVMSCLIGWYQTRDFAIKVHDEPTKYIVKENHQESPIYERALYSRGGRSYIVGWIAIFILQIVIGLVTHTVSLDEVSHEWTAEILKDLLIFFRFNHDEYWWIWEIFAVSNLSYYLILKNTNNQMRDAFKSEPKAS</sequence>
<keyword evidence="1" id="KW-0812">Transmembrane</keyword>
<gene>
    <name evidence="3" type="ORF">FGL85_05110</name>
    <name evidence="2" type="ORF">P1N92_01115</name>
</gene>
<evidence type="ECO:0008006" key="6">
    <source>
        <dbReference type="Google" id="ProtNLM"/>
    </source>
</evidence>
<dbReference type="RefSeq" id="WP_010285860.1">
    <property type="nucleotide sequence ID" value="NZ_CP042383.1"/>
</dbReference>
<dbReference type="GeneID" id="64344232"/>
<proteinExistence type="predicted"/>
<evidence type="ECO:0000313" key="3">
    <source>
        <dbReference type="EMBL" id="QEA41911.1"/>
    </source>
</evidence>
<name>A0A5B8SZS2_LEUPS</name>
<evidence type="ECO:0000313" key="5">
    <source>
        <dbReference type="Proteomes" id="UP001529201"/>
    </source>
</evidence>
<evidence type="ECO:0000256" key="1">
    <source>
        <dbReference type="SAM" id="Phobius"/>
    </source>
</evidence>
<organism evidence="3 4">
    <name type="scientific">Leuconostoc pseudomesenteroides</name>
    <dbReference type="NCBI Taxonomy" id="33968"/>
    <lineage>
        <taxon>Bacteria</taxon>
        <taxon>Bacillati</taxon>
        <taxon>Bacillota</taxon>
        <taxon>Bacilli</taxon>
        <taxon>Lactobacillales</taxon>
        <taxon>Lactobacillaceae</taxon>
        <taxon>Leuconostoc</taxon>
    </lineage>
</organism>
<dbReference type="EMBL" id="JARGDN010000002">
    <property type="protein sequence ID" value="MDG9732717.1"/>
    <property type="molecule type" value="Genomic_DNA"/>
</dbReference>
<dbReference type="AlphaFoldDB" id="A0A5B8SZS2"/>
<dbReference type="Proteomes" id="UP000321296">
    <property type="component" value="Chromosome"/>
</dbReference>
<accession>A0A5B8SZS2</accession>
<dbReference type="EMBL" id="CP042383">
    <property type="protein sequence ID" value="QEA41911.1"/>
    <property type="molecule type" value="Genomic_DNA"/>
</dbReference>
<protein>
    <recommendedName>
        <fullName evidence="6">Hydrophobic protein</fullName>
    </recommendedName>
</protein>
<dbReference type="Proteomes" id="UP001529201">
    <property type="component" value="Unassembled WGS sequence"/>
</dbReference>
<feature type="transmembrane region" description="Helical" evidence="1">
    <location>
        <begin position="159"/>
        <end position="177"/>
    </location>
</feature>
<feature type="transmembrane region" description="Helical" evidence="1">
    <location>
        <begin position="110"/>
        <end position="131"/>
    </location>
</feature>
<keyword evidence="1" id="KW-0472">Membrane</keyword>